<evidence type="ECO:0000313" key="2">
    <source>
        <dbReference type="EMBL" id="PAV16077.1"/>
    </source>
</evidence>
<name>A0A286U923_9AGAM</name>
<feature type="compositionally biased region" description="Polar residues" evidence="1">
    <location>
        <begin position="1"/>
        <end position="22"/>
    </location>
</feature>
<evidence type="ECO:0000256" key="1">
    <source>
        <dbReference type="SAM" id="MobiDB-lite"/>
    </source>
</evidence>
<dbReference type="InParanoid" id="A0A286U923"/>
<feature type="region of interest" description="Disordered" evidence="1">
    <location>
        <begin position="128"/>
        <end position="147"/>
    </location>
</feature>
<comment type="caution">
    <text evidence="2">The sequence shown here is derived from an EMBL/GenBank/DDBJ whole genome shotgun (WGS) entry which is preliminary data.</text>
</comment>
<feature type="region of interest" description="Disordered" evidence="1">
    <location>
        <begin position="1"/>
        <end position="47"/>
    </location>
</feature>
<feature type="region of interest" description="Disordered" evidence="1">
    <location>
        <begin position="152"/>
        <end position="178"/>
    </location>
</feature>
<keyword evidence="3" id="KW-1185">Reference proteome</keyword>
<dbReference type="STRING" id="2282107.A0A286U923"/>
<feature type="compositionally biased region" description="Low complexity" evidence="1">
    <location>
        <begin position="153"/>
        <end position="172"/>
    </location>
</feature>
<accession>A0A286U923</accession>
<feature type="compositionally biased region" description="Low complexity" evidence="1">
    <location>
        <begin position="32"/>
        <end position="47"/>
    </location>
</feature>
<dbReference type="OrthoDB" id="3253876at2759"/>
<sequence>MYNAQYSNNPFIDDPTTSSTKSRYPDLNTLEYSSSGNNSGYASPSGYGYNPSFGQQVGYNSQLGQQQMQMQYTQPQMQPSLSGWQQPQAQMGQYSTQGYSTPGPLSPSISGLPYQGNTFGQQYPTQQIQQQYTGYPTSHSQPTPNVLEFDPLAQSQSQSQSQFQSQASFTTSRGPNGNLHPREFIRTHKQELEIWDLVSWKQALNSFNDLRNAWESHKVQIGQRIQQGGYYLGAAETQRLQGMMRQAEHNVDSITASSIQMQEVFDGYRQSSDLASRNRVRESLNAAVQSLPDWPPQSW</sequence>
<feature type="compositionally biased region" description="Low complexity" evidence="1">
    <location>
        <begin position="128"/>
        <end position="137"/>
    </location>
</feature>
<reference evidence="2 3" key="1">
    <citation type="journal article" date="2017" name="Mol. Ecol.">
        <title>Comparative and population genomic landscape of Phellinus noxius: A hypervariable fungus causing root rot in trees.</title>
        <authorList>
            <person name="Chung C.L."/>
            <person name="Lee T.J."/>
            <person name="Akiba M."/>
            <person name="Lee H.H."/>
            <person name="Kuo T.H."/>
            <person name="Liu D."/>
            <person name="Ke H.M."/>
            <person name="Yokoi T."/>
            <person name="Roa M.B."/>
            <person name="Lu M.J."/>
            <person name="Chang Y.Y."/>
            <person name="Ann P.J."/>
            <person name="Tsai J.N."/>
            <person name="Chen C.Y."/>
            <person name="Tzean S.S."/>
            <person name="Ota Y."/>
            <person name="Hattori T."/>
            <person name="Sahashi N."/>
            <person name="Liou R.F."/>
            <person name="Kikuchi T."/>
            <person name="Tsai I.J."/>
        </authorList>
    </citation>
    <scope>NUCLEOTIDE SEQUENCE [LARGE SCALE GENOMIC DNA]</scope>
    <source>
        <strain evidence="2 3">FFPRI411160</strain>
    </source>
</reference>
<protein>
    <submittedName>
        <fullName evidence="2">Uncharacterized protein</fullName>
    </submittedName>
</protein>
<proteinExistence type="predicted"/>
<feature type="region of interest" description="Disordered" evidence="1">
    <location>
        <begin position="78"/>
        <end position="103"/>
    </location>
</feature>
<evidence type="ECO:0000313" key="3">
    <source>
        <dbReference type="Proteomes" id="UP000217199"/>
    </source>
</evidence>
<dbReference type="EMBL" id="NBII01000008">
    <property type="protein sequence ID" value="PAV16077.1"/>
    <property type="molecule type" value="Genomic_DNA"/>
</dbReference>
<gene>
    <name evidence="2" type="ORF">PNOK_0769700</name>
</gene>
<dbReference type="AlphaFoldDB" id="A0A286U923"/>
<dbReference type="Proteomes" id="UP000217199">
    <property type="component" value="Unassembled WGS sequence"/>
</dbReference>
<organism evidence="2 3">
    <name type="scientific">Pyrrhoderma noxium</name>
    <dbReference type="NCBI Taxonomy" id="2282107"/>
    <lineage>
        <taxon>Eukaryota</taxon>
        <taxon>Fungi</taxon>
        <taxon>Dikarya</taxon>
        <taxon>Basidiomycota</taxon>
        <taxon>Agaricomycotina</taxon>
        <taxon>Agaricomycetes</taxon>
        <taxon>Hymenochaetales</taxon>
        <taxon>Hymenochaetaceae</taxon>
        <taxon>Pyrrhoderma</taxon>
    </lineage>
</organism>
<feature type="compositionally biased region" description="Polar residues" evidence="1">
    <location>
        <begin position="79"/>
        <end position="99"/>
    </location>
</feature>